<evidence type="ECO:0000313" key="2">
    <source>
        <dbReference type="Proteomes" id="UP000054549"/>
    </source>
</evidence>
<keyword evidence="2" id="KW-1185">Reference proteome</keyword>
<gene>
    <name evidence="1" type="ORF">M378DRAFT_162255</name>
</gene>
<dbReference type="InParanoid" id="A0A0C2X960"/>
<sequence>MCIVRISNTTNDIVFMEIIRVAAANTGSENEVSTTNFQVTRSCTAPSLGYANTRTGTGRAC</sequence>
<reference evidence="1 2" key="1">
    <citation type="submission" date="2014-04" db="EMBL/GenBank/DDBJ databases">
        <title>Evolutionary Origins and Diversification of the Mycorrhizal Mutualists.</title>
        <authorList>
            <consortium name="DOE Joint Genome Institute"/>
            <consortium name="Mycorrhizal Genomics Consortium"/>
            <person name="Kohler A."/>
            <person name="Kuo A."/>
            <person name="Nagy L.G."/>
            <person name="Floudas D."/>
            <person name="Copeland A."/>
            <person name="Barry K.W."/>
            <person name="Cichocki N."/>
            <person name="Veneault-Fourrey C."/>
            <person name="LaButti K."/>
            <person name="Lindquist E.A."/>
            <person name="Lipzen A."/>
            <person name="Lundell T."/>
            <person name="Morin E."/>
            <person name="Murat C."/>
            <person name="Riley R."/>
            <person name="Ohm R."/>
            <person name="Sun H."/>
            <person name="Tunlid A."/>
            <person name="Henrissat B."/>
            <person name="Grigoriev I.V."/>
            <person name="Hibbett D.S."/>
            <person name="Martin F."/>
        </authorList>
    </citation>
    <scope>NUCLEOTIDE SEQUENCE [LARGE SCALE GENOMIC DNA]</scope>
    <source>
        <strain evidence="1 2">Koide BX008</strain>
    </source>
</reference>
<dbReference type="EMBL" id="KN818243">
    <property type="protein sequence ID" value="KIL65313.1"/>
    <property type="molecule type" value="Genomic_DNA"/>
</dbReference>
<proteinExistence type="predicted"/>
<name>A0A0C2X960_AMAMK</name>
<dbReference type="Proteomes" id="UP000054549">
    <property type="component" value="Unassembled WGS sequence"/>
</dbReference>
<evidence type="ECO:0000313" key="1">
    <source>
        <dbReference type="EMBL" id="KIL65313.1"/>
    </source>
</evidence>
<dbReference type="HOGENOM" id="CLU_2922133_0_0_1"/>
<accession>A0A0C2X960</accession>
<dbReference type="AlphaFoldDB" id="A0A0C2X960"/>
<protein>
    <submittedName>
        <fullName evidence="1">Uncharacterized protein</fullName>
    </submittedName>
</protein>
<organism evidence="1 2">
    <name type="scientific">Amanita muscaria (strain Koide BX008)</name>
    <dbReference type="NCBI Taxonomy" id="946122"/>
    <lineage>
        <taxon>Eukaryota</taxon>
        <taxon>Fungi</taxon>
        <taxon>Dikarya</taxon>
        <taxon>Basidiomycota</taxon>
        <taxon>Agaricomycotina</taxon>
        <taxon>Agaricomycetes</taxon>
        <taxon>Agaricomycetidae</taxon>
        <taxon>Agaricales</taxon>
        <taxon>Pluteineae</taxon>
        <taxon>Amanitaceae</taxon>
        <taxon>Amanita</taxon>
    </lineage>
</organism>